<accession>A0A846M762</accession>
<evidence type="ECO:0000256" key="1">
    <source>
        <dbReference type="SAM" id="MobiDB-lite"/>
    </source>
</evidence>
<evidence type="ECO:0000313" key="2">
    <source>
        <dbReference type="EMBL" id="NIJ16501.1"/>
    </source>
</evidence>
<evidence type="ECO:0000313" key="3">
    <source>
        <dbReference type="Proteomes" id="UP000576821"/>
    </source>
</evidence>
<feature type="region of interest" description="Disordered" evidence="1">
    <location>
        <begin position="1469"/>
        <end position="1502"/>
    </location>
</feature>
<dbReference type="GO" id="GO:0004519">
    <property type="term" value="F:endonuclease activity"/>
    <property type="evidence" value="ECO:0007669"/>
    <property type="project" value="UniProtKB-KW"/>
</dbReference>
<reference evidence="2 3" key="1">
    <citation type="submission" date="2020-03" db="EMBL/GenBank/DDBJ databases">
        <title>Genomic Encyclopedia of Type Strains, Phase IV (KMG-IV): sequencing the most valuable type-strain genomes for metagenomic binning, comparative biology and taxonomic classification.</title>
        <authorList>
            <person name="Goeker M."/>
        </authorList>
    </citation>
    <scope>NUCLEOTIDE SEQUENCE [LARGE SCALE GENOMIC DNA]</scope>
    <source>
        <strain evidence="2 3">DSM 21299</strain>
    </source>
</reference>
<keyword evidence="2" id="KW-0378">Hydrolase</keyword>
<keyword evidence="2" id="KW-0255">Endonuclease</keyword>
<keyword evidence="2" id="KW-0540">Nuclease</keyword>
<feature type="region of interest" description="Disordered" evidence="1">
    <location>
        <begin position="579"/>
        <end position="598"/>
    </location>
</feature>
<comment type="caution">
    <text evidence="2">The sequence shown here is derived from an EMBL/GenBank/DDBJ whole genome shotgun (WGS) entry which is preliminary data.</text>
</comment>
<organism evidence="2 3">
    <name type="scientific">Sphingobium vermicomposti</name>
    <dbReference type="NCBI Taxonomy" id="529005"/>
    <lineage>
        <taxon>Bacteria</taxon>
        <taxon>Pseudomonadati</taxon>
        <taxon>Pseudomonadota</taxon>
        <taxon>Alphaproteobacteria</taxon>
        <taxon>Sphingomonadales</taxon>
        <taxon>Sphingomonadaceae</taxon>
        <taxon>Sphingobium</taxon>
    </lineage>
</organism>
<dbReference type="SUPFAM" id="SSF50199">
    <property type="entry name" value="Staphylococcal nuclease"/>
    <property type="match status" value="1"/>
</dbReference>
<feature type="compositionally biased region" description="Pro residues" evidence="1">
    <location>
        <begin position="1"/>
        <end position="10"/>
    </location>
</feature>
<name>A0A846M762_9SPHN</name>
<protein>
    <submittedName>
        <fullName evidence="2">Endonuclease YncB(Thermonuclease family)</fullName>
    </submittedName>
</protein>
<dbReference type="RefSeq" id="WP_167303117.1">
    <property type="nucleotide sequence ID" value="NZ_JAASQR010000002.1"/>
</dbReference>
<gene>
    <name evidence="2" type="ORF">FHS54_001467</name>
</gene>
<feature type="compositionally biased region" description="Pro residues" evidence="1">
    <location>
        <begin position="1480"/>
        <end position="1495"/>
    </location>
</feature>
<dbReference type="Proteomes" id="UP000576821">
    <property type="component" value="Unassembled WGS sequence"/>
</dbReference>
<proteinExistence type="predicted"/>
<dbReference type="Gene3D" id="2.40.50.90">
    <property type="match status" value="1"/>
</dbReference>
<dbReference type="InterPro" id="IPR035437">
    <property type="entry name" value="SNase_OB-fold_sf"/>
</dbReference>
<feature type="region of interest" description="Disordered" evidence="1">
    <location>
        <begin position="1"/>
        <end position="39"/>
    </location>
</feature>
<dbReference type="EMBL" id="JAASQR010000002">
    <property type="protein sequence ID" value="NIJ16501.1"/>
    <property type="molecule type" value="Genomic_DNA"/>
</dbReference>
<keyword evidence="3" id="KW-1185">Reference proteome</keyword>
<sequence length="1502" mass="160422">MASSPPPPPGFRIIEQAAPRSKASNVPPPPPGFNLTPTGEAYDGDTFRLNSGQNGRLYGVDAFELNQQGMQRGQLVPLGQQSRSALLPFLKRDATVTPTGSQTYGRPVVSLSAGRNDAGRGLLDGGFALAAPEYLKADPVRLGDYMEAERGARLNRRGAFGGRFQTPKDFRAGKPDPWATPEWIDKPQAGSQAVFFDDPTPFQGLRPEIAAGYQKIWTDPKSTPDDLLAYAKANGFIIDPDTTRKLYVERAKRGADPTLRYAAPPRLMTNPGDGVIGAGVRGLSDPINMLDEMGAVVDTLGLTQGRENIWGSDRRFGDILANNIDQNRSILEYDDANHPYSRFAGQLASGIALPGASVEGVGLAAARQALRAGSSRFAAELAAKQAVRSQLARAGAVEGTLAGFGSGEGGVVDRLPSAAVGGVTGGTLGYLTGAAAQELGPIARDAINRVRGRSAAQTAAEQVPGLGVDEALNDMPTAPTVQPRTLADLVTANMAREGVPAVPSISSPRLIDRIDVNNRARPMLDPATDMQRMRQAERVNPADVLPLPSNVVASQEEAGSIGAGLYPVIKAPNEAATLDSRTLPRGDDPARQMPKRGPSDLITFLRSQGGVIDQGGELRAMGVTNVGRVLDHARGEQRFGKLIDDENGLPLDQAADFAWRSGYFPDHAERPTIAEFLDALDNTHRGLNRSFRSDDLAEVDAFNAAREQRYAVEKARDAGAPLAEDRGQPVTLGDLDANQPPVSAYEEWGDQAPNFAGNIRLSNLDSPQSIKRALVQAERVTGGFDAARRGRISQAETQNLANELGMTPDDLLKRRKGQAFNAEEALAARQILAKSGNELVNMARRIQRMDDPGEEALASFRQAMVRHVAIQEQIAGATAEAGRTLAQFRMMADSRNVRGNVLDALSQSGGGSDRLKEAADMIMDGAGDPGRLNQAARLAMKPGMADRFNEFWINSLLSGPQTHVVNAVSNTMTALAQIPEHAIAAGIGGARNLAARGKVADRVLFSELGARSVGLIQGVREGLRQAARTLRTGEGSDFANKVEARTQEAIPGVAGRIIRTPTRLLSSADELYKAMARRMELNGLAVRKAAAEGLRGDEGKQRAAELVANPSDEMLEQAFDYGRYLTFQRPLGKVGRAASMLSNSSPVMKMVVPFVRTPTNLLKFSLERSPAAPLLSEWRRDFRAGGAKRDLAMARALVGSGVGGLVAELAAQGLITGNGPADEKAKALLRADGWQPYSIKIGDRYISYQRLDPFASTLGVAAGMVELQDHMTEKQRESVALLVTASVMQNLSSKTWLSGLGDLVDAVNDPNRYADSWLKRTAASLAVPAGVAQVARTMDPTLREADGVLDSIRRRVPGVSKSLPEQRDVWGNQVTSEGGLGPDIISPIWQSTRRGDPVNNNLLDAGVTVPAFRRNGMSPGDYGRFREKAGGQSYSGISDLIRSPEWPGMVADDRQDAVDRIVRAARKGAKTGLLSNGGDVPPPPPGFTVPPPPPGFSIVNHP</sequence>